<dbReference type="EMBL" id="BAAANN010000040">
    <property type="protein sequence ID" value="GAA1984451.1"/>
    <property type="molecule type" value="Genomic_DNA"/>
</dbReference>
<evidence type="ECO:0000259" key="1">
    <source>
        <dbReference type="PROSITE" id="PS51178"/>
    </source>
</evidence>
<evidence type="ECO:0000313" key="3">
    <source>
        <dbReference type="Proteomes" id="UP001501116"/>
    </source>
</evidence>
<name>A0ABN2SCX4_9PSEU</name>
<reference evidence="2 3" key="1">
    <citation type="journal article" date="2019" name="Int. J. Syst. Evol. Microbiol.">
        <title>The Global Catalogue of Microorganisms (GCM) 10K type strain sequencing project: providing services to taxonomists for standard genome sequencing and annotation.</title>
        <authorList>
            <consortium name="The Broad Institute Genomics Platform"/>
            <consortium name="The Broad Institute Genome Sequencing Center for Infectious Disease"/>
            <person name="Wu L."/>
            <person name="Ma J."/>
        </authorList>
    </citation>
    <scope>NUCLEOTIDE SEQUENCE [LARGE SCALE GENOMIC DNA]</scope>
    <source>
        <strain evidence="2 3">JCM 14545</strain>
    </source>
</reference>
<comment type="caution">
    <text evidence="2">The sequence shown here is derived from an EMBL/GenBank/DDBJ whole genome shotgun (WGS) entry which is preliminary data.</text>
</comment>
<dbReference type="Gene3D" id="3.30.10.20">
    <property type="match status" value="1"/>
</dbReference>
<proteinExistence type="predicted"/>
<keyword evidence="3" id="KW-1185">Reference proteome</keyword>
<evidence type="ECO:0000313" key="2">
    <source>
        <dbReference type="EMBL" id="GAA1984451.1"/>
    </source>
</evidence>
<protein>
    <submittedName>
        <fullName evidence="2">PASTA domain-containing protein</fullName>
    </submittedName>
</protein>
<dbReference type="PROSITE" id="PS51178">
    <property type="entry name" value="PASTA"/>
    <property type="match status" value="1"/>
</dbReference>
<organism evidence="2 3">
    <name type="scientific">Amycolatopsis minnesotensis</name>
    <dbReference type="NCBI Taxonomy" id="337894"/>
    <lineage>
        <taxon>Bacteria</taxon>
        <taxon>Bacillati</taxon>
        <taxon>Actinomycetota</taxon>
        <taxon>Actinomycetes</taxon>
        <taxon>Pseudonocardiales</taxon>
        <taxon>Pseudonocardiaceae</taxon>
        <taxon>Amycolatopsis</taxon>
    </lineage>
</organism>
<dbReference type="InterPro" id="IPR005543">
    <property type="entry name" value="PASTA_dom"/>
</dbReference>
<feature type="domain" description="PASTA" evidence="1">
    <location>
        <begin position="43"/>
        <end position="118"/>
    </location>
</feature>
<dbReference type="Proteomes" id="UP001501116">
    <property type="component" value="Unassembled WGS sequence"/>
</dbReference>
<sequence>MLAVTGACTAQAPAPPQAEVTVTVAGPPSTRNVARASAAPVSKPQLIEVPDVAGMNHQQAQDTIQAAGLHNLREVDGKGLGRPLLVDRDWVQAGQDPPAGAKVAADTTITLTATMYSDH</sequence>
<accession>A0ABN2SCX4</accession>
<dbReference type="CDD" id="cd06577">
    <property type="entry name" value="PASTA_pknB"/>
    <property type="match status" value="1"/>
</dbReference>
<gene>
    <name evidence="2" type="ORF">GCM10009754_72260</name>
</gene>